<evidence type="ECO:0008006" key="4">
    <source>
        <dbReference type="Google" id="ProtNLM"/>
    </source>
</evidence>
<reference evidence="2 3" key="1">
    <citation type="journal article" date="2019" name="Emerg. Microbes Infect.">
        <title>Comprehensive subspecies identification of 175 nontuberculous mycobacteria species based on 7547 genomic profiles.</title>
        <authorList>
            <person name="Matsumoto Y."/>
            <person name="Kinjo T."/>
            <person name="Motooka D."/>
            <person name="Nabeya D."/>
            <person name="Jung N."/>
            <person name="Uechi K."/>
            <person name="Horii T."/>
            <person name="Iida T."/>
            <person name="Fujita J."/>
            <person name="Nakamura S."/>
        </authorList>
    </citation>
    <scope>NUCLEOTIDE SEQUENCE [LARGE SCALE GENOMIC DNA]</scope>
    <source>
        <strain evidence="2 3">JCM 12688</strain>
    </source>
</reference>
<dbReference type="SUPFAM" id="SSF46689">
    <property type="entry name" value="Homeodomain-like"/>
    <property type="match status" value="1"/>
</dbReference>
<sequence length="102" mass="11295">MSYREVSVIEIVEMLRLWLQGLGLREVARLSGTDRKTVRRYVDRARACGLDRDGGDGQLTDELIAAVIAGCARTGRPARVWHGKPSPPSMTRSRRGSKTGSR</sequence>
<proteinExistence type="predicted"/>
<dbReference type="KEGG" id="mgad:MGAD_31550"/>
<gene>
    <name evidence="2" type="ORF">MGAD_31550</name>
</gene>
<dbReference type="EMBL" id="AP022608">
    <property type="protein sequence ID" value="BBZ18820.1"/>
    <property type="molecule type" value="Genomic_DNA"/>
</dbReference>
<name>A0A7I7WP01_MYCGU</name>
<dbReference type="Proteomes" id="UP000466187">
    <property type="component" value="Chromosome"/>
</dbReference>
<evidence type="ECO:0000313" key="3">
    <source>
        <dbReference type="Proteomes" id="UP000466187"/>
    </source>
</evidence>
<feature type="region of interest" description="Disordered" evidence="1">
    <location>
        <begin position="78"/>
        <end position="102"/>
    </location>
</feature>
<dbReference type="InterPro" id="IPR009057">
    <property type="entry name" value="Homeodomain-like_sf"/>
</dbReference>
<evidence type="ECO:0000256" key="1">
    <source>
        <dbReference type="SAM" id="MobiDB-lite"/>
    </source>
</evidence>
<dbReference type="AlphaFoldDB" id="A0A7I7WP01"/>
<organism evidence="2 3">
    <name type="scientific">Mycolicibacterium gadium</name>
    <name type="common">Mycobacterium gadium</name>
    <dbReference type="NCBI Taxonomy" id="1794"/>
    <lineage>
        <taxon>Bacteria</taxon>
        <taxon>Bacillati</taxon>
        <taxon>Actinomycetota</taxon>
        <taxon>Actinomycetes</taxon>
        <taxon>Mycobacteriales</taxon>
        <taxon>Mycobacteriaceae</taxon>
        <taxon>Mycolicibacterium</taxon>
    </lineage>
</organism>
<protein>
    <recommendedName>
        <fullName evidence="4">Transposase</fullName>
    </recommendedName>
</protein>
<accession>A0A7I7WP01</accession>
<evidence type="ECO:0000313" key="2">
    <source>
        <dbReference type="EMBL" id="BBZ18820.1"/>
    </source>
</evidence>
<feature type="compositionally biased region" description="Basic residues" evidence="1">
    <location>
        <begin position="92"/>
        <end position="102"/>
    </location>
</feature>